<dbReference type="InParanoid" id="A0A2N3N222"/>
<dbReference type="CDD" id="cd09630">
    <property type="entry name" value="CDH_like_cytochrome"/>
    <property type="match status" value="1"/>
</dbReference>
<dbReference type="CDD" id="cd08760">
    <property type="entry name" value="Cyt_b561_FRRS1_like"/>
    <property type="match status" value="1"/>
</dbReference>
<dbReference type="InterPro" id="IPR018825">
    <property type="entry name" value="DUF2427"/>
</dbReference>
<dbReference type="AlphaFoldDB" id="A0A2N3N222"/>
<evidence type="ECO:0000256" key="7">
    <source>
        <dbReference type="SAM" id="MobiDB-lite"/>
    </source>
</evidence>
<name>A0A2N3N222_9PEZI</name>
<organism evidence="11 12">
    <name type="scientific">Lomentospora prolificans</name>
    <dbReference type="NCBI Taxonomy" id="41688"/>
    <lineage>
        <taxon>Eukaryota</taxon>
        <taxon>Fungi</taxon>
        <taxon>Dikarya</taxon>
        <taxon>Ascomycota</taxon>
        <taxon>Pezizomycotina</taxon>
        <taxon>Sordariomycetes</taxon>
        <taxon>Hypocreomycetidae</taxon>
        <taxon>Microascales</taxon>
        <taxon>Microascaceae</taxon>
        <taxon>Lomentospora</taxon>
    </lineage>
</organism>
<dbReference type="OrthoDB" id="19261at2759"/>
<keyword evidence="3 8" id="KW-0812">Transmembrane</keyword>
<keyword evidence="9" id="KW-0732">Signal</keyword>
<dbReference type="EMBL" id="NLAX01001034">
    <property type="protein sequence ID" value="PKS06474.1"/>
    <property type="molecule type" value="Genomic_DNA"/>
</dbReference>
<dbReference type="Pfam" id="PF10348">
    <property type="entry name" value="DUF2427"/>
    <property type="match status" value="1"/>
</dbReference>
<dbReference type="SUPFAM" id="SSF49344">
    <property type="entry name" value="CBD9-like"/>
    <property type="match status" value="1"/>
</dbReference>
<evidence type="ECO:0000256" key="8">
    <source>
        <dbReference type="SAM" id="Phobius"/>
    </source>
</evidence>
<feature type="region of interest" description="Disordered" evidence="7">
    <location>
        <begin position="194"/>
        <end position="231"/>
    </location>
</feature>
<feature type="signal peptide" evidence="9">
    <location>
        <begin position="1"/>
        <end position="23"/>
    </location>
</feature>
<dbReference type="PROSITE" id="PS50836">
    <property type="entry name" value="DOMON"/>
    <property type="match status" value="1"/>
</dbReference>
<reference evidence="11 12" key="1">
    <citation type="journal article" date="2017" name="G3 (Bethesda)">
        <title>First Draft Genome Sequence of the Pathogenic Fungus Lomentospora prolificans (Formerly Scedosporium prolificans).</title>
        <authorList>
            <person name="Luo R."/>
            <person name="Zimin A."/>
            <person name="Workman R."/>
            <person name="Fan Y."/>
            <person name="Pertea G."/>
            <person name="Grossman N."/>
            <person name="Wear M.P."/>
            <person name="Jia B."/>
            <person name="Miller H."/>
            <person name="Casadevall A."/>
            <person name="Timp W."/>
            <person name="Zhang S.X."/>
            <person name="Salzberg S.L."/>
        </authorList>
    </citation>
    <scope>NUCLEOTIDE SEQUENCE [LARGE SCALE GENOMIC DNA]</scope>
    <source>
        <strain evidence="11 12">JHH-5317</strain>
    </source>
</reference>
<evidence type="ECO:0000313" key="12">
    <source>
        <dbReference type="Proteomes" id="UP000233524"/>
    </source>
</evidence>
<feature type="compositionally biased region" description="Basic and acidic residues" evidence="7">
    <location>
        <begin position="454"/>
        <end position="465"/>
    </location>
</feature>
<proteinExistence type="predicted"/>
<feature type="domain" description="DOMON" evidence="10">
    <location>
        <begin position="35"/>
        <end position="154"/>
    </location>
</feature>
<accession>A0A2N3N222</accession>
<dbReference type="Pfam" id="PF16010">
    <property type="entry name" value="CDH-cyt"/>
    <property type="match status" value="1"/>
</dbReference>
<dbReference type="InterPro" id="IPR005018">
    <property type="entry name" value="DOMON_domain"/>
</dbReference>
<dbReference type="GO" id="GO:0016020">
    <property type="term" value="C:membrane"/>
    <property type="evidence" value="ECO:0007669"/>
    <property type="project" value="UniProtKB-SubCell"/>
</dbReference>
<feature type="chain" id="PRO_5014807407" description="DOMON domain-containing protein" evidence="9">
    <location>
        <begin position="24"/>
        <end position="465"/>
    </location>
</feature>
<dbReference type="PANTHER" id="PTHR47797">
    <property type="entry name" value="DEHYDROGENASE, PUTATIVE (AFU_ORTHOLOGUE AFUA_8G05805)-RELATED"/>
    <property type="match status" value="1"/>
</dbReference>
<keyword evidence="6 8" id="KW-0472">Membrane</keyword>
<evidence type="ECO:0000256" key="9">
    <source>
        <dbReference type="SAM" id="SignalP"/>
    </source>
</evidence>
<comment type="caution">
    <text evidence="11">The sequence shown here is derived from an EMBL/GenBank/DDBJ whole genome shotgun (WGS) entry which is preliminary data.</text>
</comment>
<keyword evidence="4" id="KW-0249">Electron transport</keyword>
<evidence type="ECO:0000256" key="4">
    <source>
        <dbReference type="ARBA" id="ARBA00022982"/>
    </source>
</evidence>
<evidence type="ECO:0000256" key="3">
    <source>
        <dbReference type="ARBA" id="ARBA00022692"/>
    </source>
</evidence>
<gene>
    <name evidence="11" type="ORF">jhhlp_007222</name>
</gene>
<feature type="transmembrane region" description="Helical" evidence="8">
    <location>
        <begin position="349"/>
        <end position="370"/>
    </location>
</feature>
<keyword evidence="12" id="KW-1185">Reference proteome</keyword>
<dbReference type="VEuPathDB" id="FungiDB:jhhlp_007222"/>
<feature type="transmembrane region" description="Helical" evidence="8">
    <location>
        <begin position="311"/>
        <end position="329"/>
    </location>
</feature>
<dbReference type="SMART" id="SM00664">
    <property type="entry name" value="DoH"/>
    <property type="match status" value="1"/>
</dbReference>
<evidence type="ECO:0000256" key="5">
    <source>
        <dbReference type="ARBA" id="ARBA00022989"/>
    </source>
</evidence>
<keyword evidence="2" id="KW-0813">Transport</keyword>
<dbReference type="Gene3D" id="1.20.120.1770">
    <property type="match status" value="1"/>
</dbReference>
<feature type="region of interest" description="Disordered" evidence="7">
    <location>
        <begin position="403"/>
        <end position="465"/>
    </location>
</feature>
<feature type="transmembrane region" description="Helical" evidence="8">
    <location>
        <begin position="247"/>
        <end position="266"/>
    </location>
</feature>
<evidence type="ECO:0000313" key="11">
    <source>
        <dbReference type="EMBL" id="PKS06474.1"/>
    </source>
</evidence>
<dbReference type="InterPro" id="IPR015920">
    <property type="entry name" value="Cellobiose_DH-like_cyt"/>
</dbReference>
<dbReference type="PANTHER" id="PTHR47797:SF4">
    <property type="entry name" value="DOMON DOMAIN-CONTAINING PROTEIN"/>
    <property type="match status" value="1"/>
</dbReference>
<dbReference type="Gene3D" id="2.60.40.1210">
    <property type="entry name" value="Cellobiose dehydrogenase, cytochrome domain"/>
    <property type="match status" value="1"/>
</dbReference>
<dbReference type="Proteomes" id="UP000233524">
    <property type="component" value="Unassembled WGS sequence"/>
</dbReference>
<comment type="subcellular location">
    <subcellularLocation>
        <location evidence="1">Membrane</location>
    </subcellularLocation>
</comment>
<protein>
    <recommendedName>
        <fullName evidence="10">DOMON domain-containing protein</fullName>
    </recommendedName>
</protein>
<evidence type="ECO:0000256" key="1">
    <source>
        <dbReference type="ARBA" id="ARBA00004370"/>
    </source>
</evidence>
<evidence type="ECO:0000256" key="2">
    <source>
        <dbReference type="ARBA" id="ARBA00022448"/>
    </source>
</evidence>
<feature type="compositionally biased region" description="Low complexity" evidence="7">
    <location>
        <begin position="194"/>
        <end position="227"/>
    </location>
</feature>
<dbReference type="SMART" id="SM00665">
    <property type="entry name" value="B561"/>
    <property type="match status" value="1"/>
</dbReference>
<sequence length="465" mass="49354">MRSLTSLLASASLLFAGSASAQARRCPIEGEFCMSVAVPQVSAQSGSGNLYFQIEALTTYTWVAIGTGSAMSGSNIFVLYQDGNGNVTVSTRSATGRTMPRFQSDTQIEVLAGSGVSNGVMRANVVCRNCESWRGGSMDLASTATPWIAAWRPGNPLNSPDTNAAIAQHADFAQFRMDLTQAAIAQDANPFLTGANTGSGNTGNTNGNTNGNNGNNNGNPNRIGSGNLTDGEGIGSSGNRTMALVRVHGILMALAFVVLYPVGALLIPLVGRWYIHAACQTLAFLVMWAGFGTGYARASADGSLFKQGHTILGAVVTFAMVLQPALGLLHHRHYRKHNSRAVVSYIHIWYGRVLLLLGVVNGGLGLRLAGSPSPFVITYAVLAAVVGAAYGASTLIGSMRKSREFQEKQTGNGPYSPNYAPPGGYTGGSNNNNTYNSNRGYPRREDVPAQFQFQRRDRSDYRGYR</sequence>
<feature type="transmembrane region" description="Helical" evidence="8">
    <location>
        <begin position="273"/>
        <end position="291"/>
    </location>
</feature>
<dbReference type="InterPro" id="IPR006593">
    <property type="entry name" value="Cyt_b561/ferric_Rdtase_TM"/>
</dbReference>
<dbReference type="STRING" id="41688.A0A2N3N222"/>
<evidence type="ECO:0000259" key="10">
    <source>
        <dbReference type="PROSITE" id="PS50836"/>
    </source>
</evidence>
<feature type="compositionally biased region" description="Low complexity" evidence="7">
    <location>
        <begin position="428"/>
        <end position="438"/>
    </location>
</feature>
<feature type="transmembrane region" description="Helical" evidence="8">
    <location>
        <begin position="376"/>
        <end position="396"/>
    </location>
</feature>
<evidence type="ECO:0000256" key="6">
    <source>
        <dbReference type="ARBA" id="ARBA00023136"/>
    </source>
</evidence>
<keyword evidence="5 8" id="KW-1133">Transmembrane helix</keyword>